<dbReference type="SUPFAM" id="SSF53807">
    <property type="entry name" value="Helical backbone' metal receptor"/>
    <property type="match status" value="1"/>
</dbReference>
<proteinExistence type="inferred from homology"/>
<dbReference type="GO" id="GO:0007155">
    <property type="term" value="P:cell adhesion"/>
    <property type="evidence" value="ECO:0007669"/>
    <property type="project" value="InterPro"/>
</dbReference>
<protein>
    <submittedName>
        <fullName evidence="7">Iron/zinc/copper transport system substrate-binding protein</fullName>
    </submittedName>
</protein>
<dbReference type="EMBL" id="SNZK01000001">
    <property type="protein sequence ID" value="TDR55233.1"/>
    <property type="molecule type" value="Genomic_DNA"/>
</dbReference>
<keyword evidence="2 5" id="KW-0813">Transport</keyword>
<dbReference type="Pfam" id="PF01297">
    <property type="entry name" value="ZnuA"/>
    <property type="match status" value="1"/>
</dbReference>
<dbReference type="OrthoDB" id="9793396at2"/>
<dbReference type="InterPro" id="IPR006129">
    <property type="entry name" value="AdhesinB"/>
</dbReference>
<dbReference type="PROSITE" id="PS51257">
    <property type="entry name" value="PROKAR_LIPOPROTEIN"/>
    <property type="match status" value="1"/>
</dbReference>
<dbReference type="InterPro" id="IPR006127">
    <property type="entry name" value="ZnuA-like"/>
</dbReference>
<dbReference type="CDD" id="cd01137">
    <property type="entry name" value="PsaA"/>
    <property type="match status" value="1"/>
</dbReference>
<keyword evidence="4 6" id="KW-0732">Signal</keyword>
<dbReference type="GO" id="GO:0046872">
    <property type="term" value="F:metal ion binding"/>
    <property type="evidence" value="ECO:0007669"/>
    <property type="project" value="UniProtKB-KW"/>
</dbReference>
<dbReference type="GO" id="GO:0030313">
    <property type="term" value="C:cell envelope"/>
    <property type="evidence" value="ECO:0007669"/>
    <property type="project" value="UniProtKB-SubCell"/>
</dbReference>
<evidence type="ECO:0000313" key="8">
    <source>
        <dbReference type="Proteomes" id="UP000295558"/>
    </source>
</evidence>
<dbReference type="Gene3D" id="3.40.50.1980">
    <property type="entry name" value="Nitrogenase molybdenum iron protein domain"/>
    <property type="match status" value="2"/>
</dbReference>
<comment type="subcellular location">
    <subcellularLocation>
        <location evidence="1">Cell envelope</location>
    </subcellularLocation>
</comment>
<evidence type="ECO:0000256" key="6">
    <source>
        <dbReference type="SAM" id="SignalP"/>
    </source>
</evidence>
<evidence type="ECO:0000256" key="5">
    <source>
        <dbReference type="RuleBase" id="RU003512"/>
    </source>
</evidence>
<sequence>MKKLVLAGVIGVALFLLSACGGSEKKADTEKLQVVTTYSILYDIVNQIGGDKIDLYSIVPIGTDPHEYDPLPKDVQKMADADLIFNNGLNLETGNGWFDRLIASSGKKEAVSLSEGVSPKFLTSKGKESETDPHAWLDLQNGIKYAENARNTLMKKDPENADYYKVRAKEYIGKLEKLDKEAKTKFADLKHKTLVTSEGAFKYFGAAYGLDAAYIWEINTENQGTPNQMKQIIETIRVKKVPVLFVETSVDPRSMESVSNETNVPISAKLFTDSTAKSGETGDSYLEMMRWNIDKIYDGLKNNN</sequence>
<dbReference type="GO" id="GO:0030001">
    <property type="term" value="P:metal ion transport"/>
    <property type="evidence" value="ECO:0007669"/>
    <property type="project" value="InterPro"/>
</dbReference>
<accession>A0A4R6ZRC4</accession>
<dbReference type="PANTHER" id="PTHR42953">
    <property type="entry name" value="HIGH-AFFINITY ZINC UPTAKE SYSTEM PROTEIN ZNUA-RELATED"/>
    <property type="match status" value="1"/>
</dbReference>
<name>A0A4R6ZRC4_9LIST</name>
<dbReference type="Proteomes" id="UP000295558">
    <property type="component" value="Unassembled WGS sequence"/>
</dbReference>
<evidence type="ECO:0000256" key="1">
    <source>
        <dbReference type="ARBA" id="ARBA00004196"/>
    </source>
</evidence>
<dbReference type="RefSeq" id="WP_133619630.1">
    <property type="nucleotide sequence ID" value="NZ_SNZK01000001.1"/>
</dbReference>
<organism evidence="7 8">
    <name type="scientific">Listeria rocourtiae</name>
    <dbReference type="NCBI Taxonomy" id="647910"/>
    <lineage>
        <taxon>Bacteria</taxon>
        <taxon>Bacillati</taxon>
        <taxon>Bacillota</taxon>
        <taxon>Bacilli</taxon>
        <taxon>Bacillales</taxon>
        <taxon>Listeriaceae</taxon>
        <taxon>Listeria</taxon>
    </lineage>
</organism>
<feature type="signal peptide" evidence="6">
    <location>
        <begin position="1"/>
        <end position="21"/>
    </location>
</feature>
<dbReference type="InterPro" id="IPR006128">
    <property type="entry name" value="Lipoprotein_PsaA-like"/>
</dbReference>
<gene>
    <name evidence="7" type="ORF">DFP96_101164</name>
</gene>
<dbReference type="PANTHER" id="PTHR42953:SF1">
    <property type="entry name" value="METAL-BINDING PROTEIN HI_0362-RELATED"/>
    <property type="match status" value="1"/>
</dbReference>
<dbReference type="PRINTS" id="PR00690">
    <property type="entry name" value="ADHESNFAMILY"/>
</dbReference>
<evidence type="ECO:0000256" key="3">
    <source>
        <dbReference type="ARBA" id="ARBA00022723"/>
    </source>
</evidence>
<evidence type="ECO:0000256" key="2">
    <source>
        <dbReference type="ARBA" id="ARBA00022448"/>
    </source>
</evidence>
<evidence type="ECO:0000313" key="7">
    <source>
        <dbReference type="EMBL" id="TDR55233.1"/>
    </source>
</evidence>
<evidence type="ECO:0000256" key="4">
    <source>
        <dbReference type="ARBA" id="ARBA00022729"/>
    </source>
</evidence>
<dbReference type="PRINTS" id="PR00691">
    <property type="entry name" value="ADHESINB"/>
</dbReference>
<keyword evidence="3" id="KW-0479">Metal-binding</keyword>
<dbReference type="STRING" id="1265846.PROCOU_04366"/>
<dbReference type="InterPro" id="IPR050492">
    <property type="entry name" value="Bact_metal-bind_prot9"/>
</dbReference>
<dbReference type="AlphaFoldDB" id="A0A4R6ZRC4"/>
<keyword evidence="8" id="KW-1185">Reference proteome</keyword>
<feature type="chain" id="PRO_5039474222" evidence="6">
    <location>
        <begin position="22"/>
        <end position="304"/>
    </location>
</feature>
<comment type="caution">
    <text evidence="7">The sequence shown here is derived from an EMBL/GenBank/DDBJ whole genome shotgun (WGS) entry which is preliminary data.</text>
</comment>
<reference evidence="7 8" key="1">
    <citation type="submission" date="2019-03" db="EMBL/GenBank/DDBJ databases">
        <title>Genomic Encyclopedia of Type Strains, Phase III (KMG-III): the genomes of soil and plant-associated and newly described type strains.</title>
        <authorList>
            <person name="Whitman W."/>
        </authorList>
    </citation>
    <scope>NUCLEOTIDE SEQUENCE [LARGE SCALE GENOMIC DNA]</scope>
    <source>
        <strain evidence="7 8">CECT 7972</strain>
    </source>
</reference>
<comment type="similarity">
    <text evidence="5">Belongs to the bacterial solute-binding protein 9 family.</text>
</comment>